<gene>
    <name evidence="2" type="ordered locus">Rvan_2183</name>
</gene>
<evidence type="ECO:0000313" key="2">
    <source>
        <dbReference type="EMBL" id="ADP71408.1"/>
    </source>
</evidence>
<dbReference type="EMBL" id="CP002292">
    <property type="protein sequence ID" value="ADP71408.1"/>
    <property type="molecule type" value="Genomic_DNA"/>
</dbReference>
<evidence type="ECO:0000313" key="3">
    <source>
        <dbReference type="Proteomes" id="UP000001399"/>
    </source>
</evidence>
<accession>E3I2P9</accession>
<dbReference type="AlphaFoldDB" id="E3I2P9"/>
<keyword evidence="1" id="KW-0472">Membrane</keyword>
<dbReference type="KEGG" id="rva:Rvan_2183"/>
<organism evidence="2 3">
    <name type="scientific">Rhodomicrobium vannielii (strain ATCC 17100 / DSM 162 / LMG 4299 / NCIMB 10020 / ATH 3.1.1)</name>
    <dbReference type="NCBI Taxonomy" id="648757"/>
    <lineage>
        <taxon>Bacteria</taxon>
        <taxon>Pseudomonadati</taxon>
        <taxon>Pseudomonadota</taxon>
        <taxon>Alphaproteobacteria</taxon>
        <taxon>Hyphomicrobiales</taxon>
        <taxon>Hyphomicrobiaceae</taxon>
        <taxon>Rhodomicrobium</taxon>
    </lineage>
</organism>
<sequence length="263" mass="29312">MRVWLKALLLFGLMVATPFAIQALVGRPPRWFDAAPYFSVADYIPSVQTLIYIVGVVGVIAVIFNYLFYSTGLDEIHGWLKLAEREMNVILKGVDASSGKGRADDRIKWWNDITSKDAFSKTPDKIFDLNEEDAKNRGGPGPKAAITAFLLREIYDGDIELAQNKILAEMRANDGKVPHVVAGLREILGLDDYLAAKAEYEKEKAAGVVRDEPRFSDFGVNWAALLLVVRLGGFPRDITMTKGKDPDKEIVKNREALELLTRV</sequence>
<dbReference type="STRING" id="648757.Rvan_2183"/>
<keyword evidence="3" id="KW-1185">Reference proteome</keyword>
<dbReference type="HOGENOM" id="CLU_1057191_0_0_5"/>
<protein>
    <submittedName>
        <fullName evidence="2">Uncharacterized protein</fullName>
    </submittedName>
</protein>
<dbReference type="Proteomes" id="UP000001399">
    <property type="component" value="Chromosome"/>
</dbReference>
<proteinExistence type="predicted"/>
<dbReference type="OrthoDB" id="7956895at2"/>
<dbReference type="RefSeq" id="WP_013419791.1">
    <property type="nucleotide sequence ID" value="NC_014664.1"/>
</dbReference>
<keyword evidence="1" id="KW-1133">Transmembrane helix</keyword>
<keyword evidence="1" id="KW-0812">Transmembrane</keyword>
<name>E3I2P9_RHOVT</name>
<evidence type="ECO:0000256" key="1">
    <source>
        <dbReference type="SAM" id="Phobius"/>
    </source>
</evidence>
<feature type="transmembrane region" description="Helical" evidence="1">
    <location>
        <begin position="50"/>
        <end position="69"/>
    </location>
</feature>
<reference evidence="3" key="1">
    <citation type="journal article" date="2011" name="J. Bacteriol.">
        <title>Genome sequences of eight morphologically diverse alphaproteobacteria.</title>
        <authorList>
            <consortium name="US DOE Joint Genome Institute"/>
            <person name="Brown P.J."/>
            <person name="Kysela D.T."/>
            <person name="Buechlein A."/>
            <person name="Hemmerich C."/>
            <person name="Brun Y.V."/>
        </authorList>
    </citation>
    <scope>NUCLEOTIDE SEQUENCE [LARGE SCALE GENOMIC DNA]</scope>
    <source>
        <strain evidence="3">ATCC 17100 / ATH 3.1.1 / DSM 162 / LMG 4299</strain>
    </source>
</reference>